<evidence type="ECO:0000256" key="4">
    <source>
        <dbReference type="SAM" id="MobiDB-lite"/>
    </source>
</evidence>
<keyword evidence="2" id="KW-0833">Ubl conjugation pathway</keyword>
<protein>
    <recommendedName>
        <fullName evidence="5">NPH3 domain-containing protein</fullName>
    </recommendedName>
</protein>
<comment type="similarity">
    <text evidence="3">Belongs to the NPH3 family.</text>
</comment>
<comment type="caution">
    <text evidence="6">The sequence shown here is derived from an EMBL/GenBank/DDBJ whole genome shotgun (WGS) entry which is preliminary data.</text>
</comment>
<evidence type="ECO:0000256" key="3">
    <source>
        <dbReference type="PROSITE-ProRule" id="PRU00982"/>
    </source>
</evidence>
<sequence length="591" mass="66073">MSTLKDLPFPLLSRSKVLEDLIAESSKDERKCVFQLHDIPGGAKTFLLIAKFCYDVKIELNSLNIVTLRCAAEYLQMNDNYGERNLITQTETFLNEIFGNWSDSLKALETCEEVLTQAEELHIVSRCINSLAMKACADPSLFSWPVQGCDEAQSTKGPVFWNGICTSAKPHPVGEDWWHDDVSFLRLPLYKRLILAVGSHGMKPEGIAGAIIHYSKRHLSLLGRDLSTQWGNYAAPGSTISATNEAEQRNLLEEIVELVPEQKGVTPSKFLLRLLRTAILINASPSCRETLEKRIGAQLDQAALEDLLIPSTGYSVETLYDIDCVQRILDHFMLVDSDHFASNYIEEEQLMESSHSLTPVTMVANLMDSYLAEVAPDVNLKPKQFQSLAAAIPDYARPVDDGIYRAIDIYLKAHPWLTESEREQLCRLMSCQKFSLEASTHAAQNERLPLRVIIQVLFFEQLRLRTSVSSWFFVSDNLENSQNASGNLALTRNDEPAQEVSAEDRIVAVDAMKKRVCELEKECSSIKQEIDKLVKTKGGWNTWLKKLGFSRQKPKAEDSKVLNPTKSKNSQASSAAALLNGGQNQNGLSGD</sequence>
<dbReference type="AlphaFoldDB" id="A0A9Q0GHQ6"/>
<dbReference type="Pfam" id="PF03000">
    <property type="entry name" value="NPH3"/>
    <property type="match status" value="1"/>
</dbReference>
<dbReference type="InterPro" id="IPR011333">
    <property type="entry name" value="SKP1/BTB/POZ_sf"/>
</dbReference>
<dbReference type="Gene3D" id="3.30.710.10">
    <property type="entry name" value="Potassium Channel Kv1.1, Chain A"/>
    <property type="match status" value="1"/>
</dbReference>
<dbReference type="PROSITE" id="PS51649">
    <property type="entry name" value="NPH3"/>
    <property type="match status" value="1"/>
</dbReference>
<name>A0A9Q0GHQ6_9ROSI</name>
<evidence type="ECO:0000313" key="7">
    <source>
        <dbReference type="Proteomes" id="UP001141552"/>
    </source>
</evidence>
<dbReference type="PANTHER" id="PTHR32370">
    <property type="entry name" value="OS12G0117600 PROTEIN"/>
    <property type="match status" value="1"/>
</dbReference>
<dbReference type="Proteomes" id="UP001141552">
    <property type="component" value="Unassembled WGS sequence"/>
</dbReference>
<feature type="domain" description="NPH3" evidence="5">
    <location>
        <begin position="176"/>
        <end position="463"/>
    </location>
</feature>
<reference evidence="6" key="2">
    <citation type="journal article" date="2023" name="Plants (Basel)">
        <title>Annotation of the Turnera subulata (Passifloraceae) Draft Genome Reveals the S-Locus Evolved after the Divergence of Turneroideae from Passifloroideae in a Stepwise Manner.</title>
        <authorList>
            <person name="Henning P.M."/>
            <person name="Roalson E.H."/>
            <person name="Mir W."/>
            <person name="McCubbin A.G."/>
            <person name="Shore J.S."/>
        </authorList>
    </citation>
    <scope>NUCLEOTIDE SEQUENCE</scope>
    <source>
        <strain evidence="6">F60SS</strain>
    </source>
</reference>
<proteinExistence type="inferred from homology"/>
<gene>
    <name evidence="6" type="ORF">Tsubulata_029036</name>
</gene>
<accession>A0A9Q0GHQ6</accession>
<dbReference type="InterPro" id="IPR043454">
    <property type="entry name" value="NPH3/RPT2-like"/>
</dbReference>
<comment type="pathway">
    <text evidence="1">Protein modification; protein ubiquitination.</text>
</comment>
<feature type="region of interest" description="Disordered" evidence="4">
    <location>
        <begin position="550"/>
        <end position="591"/>
    </location>
</feature>
<evidence type="ECO:0000256" key="1">
    <source>
        <dbReference type="ARBA" id="ARBA00004906"/>
    </source>
</evidence>
<reference evidence="6" key="1">
    <citation type="submission" date="2022-02" db="EMBL/GenBank/DDBJ databases">
        <authorList>
            <person name="Henning P.M."/>
            <person name="McCubbin A.G."/>
            <person name="Shore J.S."/>
        </authorList>
    </citation>
    <scope>NUCLEOTIDE SEQUENCE</scope>
    <source>
        <strain evidence="6">F60SS</strain>
        <tissue evidence="6">Leaves</tissue>
    </source>
</reference>
<evidence type="ECO:0000259" key="5">
    <source>
        <dbReference type="PROSITE" id="PS51649"/>
    </source>
</evidence>
<dbReference type="SUPFAM" id="SSF54695">
    <property type="entry name" value="POZ domain"/>
    <property type="match status" value="1"/>
</dbReference>
<organism evidence="6 7">
    <name type="scientific">Turnera subulata</name>
    <dbReference type="NCBI Taxonomy" id="218843"/>
    <lineage>
        <taxon>Eukaryota</taxon>
        <taxon>Viridiplantae</taxon>
        <taxon>Streptophyta</taxon>
        <taxon>Embryophyta</taxon>
        <taxon>Tracheophyta</taxon>
        <taxon>Spermatophyta</taxon>
        <taxon>Magnoliopsida</taxon>
        <taxon>eudicotyledons</taxon>
        <taxon>Gunneridae</taxon>
        <taxon>Pentapetalae</taxon>
        <taxon>rosids</taxon>
        <taxon>fabids</taxon>
        <taxon>Malpighiales</taxon>
        <taxon>Passifloraceae</taxon>
        <taxon>Turnera</taxon>
    </lineage>
</organism>
<dbReference type="InterPro" id="IPR027356">
    <property type="entry name" value="NPH3_dom"/>
</dbReference>
<evidence type="ECO:0000256" key="2">
    <source>
        <dbReference type="ARBA" id="ARBA00022786"/>
    </source>
</evidence>
<feature type="compositionally biased region" description="Low complexity" evidence="4">
    <location>
        <begin position="566"/>
        <end position="591"/>
    </location>
</feature>
<evidence type="ECO:0000313" key="6">
    <source>
        <dbReference type="EMBL" id="KAJ4849788.1"/>
    </source>
</evidence>
<dbReference type="EMBL" id="JAKUCV010000494">
    <property type="protein sequence ID" value="KAJ4849788.1"/>
    <property type="molecule type" value="Genomic_DNA"/>
</dbReference>
<dbReference type="OrthoDB" id="624345at2759"/>
<keyword evidence="7" id="KW-1185">Reference proteome</keyword>